<evidence type="ECO:0000256" key="1">
    <source>
        <dbReference type="ARBA" id="ARBA00002641"/>
    </source>
</evidence>
<dbReference type="GO" id="GO:0005829">
    <property type="term" value="C:cytosol"/>
    <property type="evidence" value="ECO:0007669"/>
    <property type="project" value="TreeGrafter"/>
</dbReference>
<dbReference type="CDD" id="cd00464">
    <property type="entry name" value="SK"/>
    <property type="match status" value="1"/>
</dbReference>
<dbReference type="Pfam" id="PF01202">
    <property type="entry name" value="SKI"/>
    <property type="match status" value="1"/>
</dbReference>
<evidence type="ECO:0000256" key="9">
    <source>
        <dbReference type="ARBA" id="ARBA00022777"/>
    </source>
</evidence>
<accession>A0A061SEJ7</accession>
<comment type="similarity">
    <text evidence="4">Belongs to the shikimate kinase family.</text>
</comment>
<dbReference type="InterPro" id="IPR000623">
    <property type="entry name" value="Shikimate_kinase/TSH1"/>
</dbReference>
<keyword evidence="7" id="KW-0808">Transferase</keyword>
<gene>
    <name evidence="13" type="primary">AROK</name>
    <name evidence="13" type="ORF">TSPGSL018_5106</name>
</gene>
<evidence type="ECO:0000256" key="10">
    <source>
        <dbReference type="ARBA" id="ARBA00022840"/>
    </source>
</evidence>
<keyword evidence="6" id="KW-0028">Amino-acid biosynthesis</keyword>
<dbReference type="SUPFAM" id="SSF52540">
    <property type="entry name" value="P-loop containing nucleoside triphosphate hydrolases"/>
    <property type="match status" value="1"/>
</dbReference>
<name>A0A061SEJ7_9CHLO</name>
<evidence type="ECO:0000256" key="2">
    <source>
        <dbReference type="ARBA" id="ARBA00004229"/>
    </source>
</evidence>
<dbReference type="EC" id="2.7.1.71" evidence="5"/>
<dbReference type="GO" id="GO:0008652">
    <property type="term" value="P:amino acid biosynthetic process"/>
    <property type="evidence" value="ECO:0007669"/>
    <property type="project" value="UniProtKB-KW"/>
</dbReference>
<keyword evidence="8" id="KW-0547">Nucleotide-binding</keyword>
<evidence type="ECO:0000256" key="7">
    <source>
        <dbReference type="ARBA" id="ARBA00022679"/>
    </source>
</evidence>
<dbReference type="GO" id="GO:0005524">
    <property type="term" value="F:ATP binding"/>
    <property type="evidence" value="ECO:0007669"/>
    <property type="project" value="UniProtKB-KW"/>
</dbReference>
<dbReference type="PANTHER" id="PTHR21087">
    <property type="entry name" value="SHIKIMATE KINASE"/>
    <property type="match status" value="1"/>
</dbReference>
<evidence type="ECO:0000313" key="13">
    <source>
        <dbReference type="EMBL" id="JAC82703.1"/>
    </source>
</evidence>
<evidence type="ECO:0000256" key="11">
    <source>
        <dbReference type="ARBA" id="ARBA00023141"/>
    </source>
</evidence>
<evidence type="ECO:0000256" key="6">
    <source>
        <dbReference type="ARBA" id="ARBA00022605"/>
    </source>
</evidence>
<feature type="non-terminal residue" evidence="13">
    <location>
        <position position="304"/>
    </location>
</feature>
<dbReference type="PROSITE" id="PS01128">
    <property type="entry name" value="SHIKIMATE_KINASE"/>
    <property type="match status" value="1"/>
</dbReference>
<dbReference type="PRINTS" id="PR01100">
    <property type="entry name" value="SHIKIMTKNASE"/>
</dbReference>
<proteinExistence type="inferred from homology"/>
<dbReference type="EMBL" id="GBEZ01002342">
    <property type="protein sequence ID" value="JAC82703.1"/>
    <property type="molecule type" value="Transcribed_RNA"/>
</dbReference>
<dbReference type="GO" id="GO:0009507">
    <property type="term" value="C:chloroplast"/>
    <property type="evidence" value="ECO:0007669"/>
    <property type="project" value="UniProtKB-SubCell"/>
</dbReference>
<evidence type="ECO:0000256" key="3">
    <source>
        <dbReference type="ARBA" id="ARBA00004842"/>
    </source>
</evidence>
<reference evidence="13" key="1">
    <citation type="submission" date="2014-05" db="EMBL/GenBank/DDBJ databases">
        <title>The transcriptome of the halophilic microalga Tetraselmis sp. GSL018 isolated from the Great Salt Lake, Utah.</title>
        <authorList>
            <person name="Jinkerson R.E."/>
            <person name="D'Adamo S."/>
            <person name="Posewitz M.C."/>
        </authorList>
    </citation>
    <scope>NUCLEOTIDE SEQUENCE</scope>
    <source>
        <strain evidence="13">GSL018</strain>
    </source>
</reference>
<keyword evidence="10" id="KW-0067">ATP-binding</keyword>
<evidence type="ECO:0000256" key="12">
    <source>
        <dbReference type="ARBA" id="ARBA00048567"/>
    </source>
</evidence>
<dbReference type="GO" id="GO:0004765">
    <property type="term" value="F:shikimate kinase activity"/>
    <property type="evidence" value="ECO:0007669"/>
    <property type="project" value="UniProtKB-EC"/>
</dbReference>
<dbReference type="UniPathway" id="UPA00053">
    <property type="reaction ID" value="UER00088"/>
</dbReference>
<dbReference type="GO" id="GO:0009423">
    <property type="term" value="P:chorismate biosynthetic process"/>
    <property type="evidence" value="ECO:0007669"/>
    <property type="project" value="UniProtKB-UniPathway"/>
</dbReference>
<dbReference type="Gene3D" id="3.40.50.300">
    <property type="entry name" value="P-loop containing nucleotide triphosphate hydrolases"/>
    <property type="match status" value="1"/>
</dbReference>
<dbReference type="InterPro" id="IPR027417">
    <property type="entry name" value="P-loop_NTPase"/>
</dbReference>
<dbReference type="InterPro" id="IPR031322">
    <property type="entry name" value="Shikimate/glucono_kinase"/>
</dbReference>
<comment type="pathway">
    <text evidence="3">Metabolic intermediate biosynthesis; chorismate biosynthesis; chorismate from D-erythrose 4-phosphate and phosphoenolpyruvate: step 5/7.</text>
</comment>
<comment type="catalytic activity">
    <reaction evidence="12">
        <text>shikimate + ATP = 3-phosphoshikimate + ADP + H(+)</text>
        <dbReference type="Rhea" id="RHEA:13121"/>
        <dbReference type="ChEBI" id="CHEBI:15378"/>
        <dbReference type="ChEBI" id="CHEBI:30616"/>
        <dbReference type="ChEBI" id="CHEBI:36208"/>
        <dbReference type="ChEBI" id="CHEBI:145989"/>
        <dbReference type="ChEBI" id="CHEBI:456216"/>
        <dbReference type="EC" id="2.7.1.71"/>
    </reaction>
</comment>
<evidence type="ECO:0000256" key="5">
    <source>
        <dbReference type="ARBA" id="ARBA00012154"/>
    </source>
</evidence>
<keyword evidence="11" id="KW-0057">Aromatic amino acid biosynthesis</keyword>
<organism evidence="13">
    <name type="scientific">Tetraselmis sp. GSL018</name>
    <dbReference type="NCBI Taxonomy" id="582737"/>
    <lineage>
        <taxon>Eukaryota</taxon>
        <taxon>Viridiplantae</taxon>
        <taxon>Chlorophyta</taxon>
        <taxon>core chlorophytes</taxon>
        <taxon>Chlorodendrophyceae</taxon>
        <taxon>Chlorodendrales</taxon>
        <taxon>Chlorodendraceae</taxon>
        <taxon>Tetraselmis</taxon>
    </lineage>
</organism>
<comment type="subcellular location">
    <subcellularLocation>
        <location evidence="2">Plastid</location>
        <location evidence="2">Chloroplast</location>
    </subcellularLocation>
</comment>
<sequence length="304" mass="33173">MNLTCRQSVLAGRAESSSQLHRVLRSPLHFRFSAKVQTVSRSSRLGYKKHHLDSRIKSSEEKESAVSIEEDFSALSDEVEKLAANCLPKLDGVSIFLVGMMGSGKSTVGKLLAKTLDYCFFDTDDLIEQLTQKDIPSIFAEDGESSFREIETQVLSELGAYKTCVVATGGGAVVEQKNWAYLQNGVVIYLQGATDLLARRVHSDGTEGRPLLNGTDAEVSATMDRINSILEARASKYAQSDITVPLEGTGQDSETGAPPAVVVHRILTELLIKLDEKIAIDDQAARKEFEIQDNGPKPLYGPPL</sequence>
<dbReference type="FunFam" id="3.40.50.300:FF:001033">
    <property type="entry name" value="Shikimate kinase 2, chloroplastic"/>
    <property type="match status" value="1"/>
</dbReference>
<protein>
    <recommendedName>
        <fullName evidence="5">shikimate kinase</fullName>
        <ecNumber evidence="5">2.7.1.71</ecNumber>
    </recommendedName>
</protein>
<evidence type="ECO:0000256" key="4">
    <source>
        <dbReference type="ARBA" id="ARBA00006997"/>
    </source>
</evidence>
<keyword evidence="9 13" id="KW-0418">Kinase</keyword>
<dbReference type="InterPro" id="IPR023000">
    <property type="entry name" value="Shikimate_kinase_CS"/>
</dbReference>
<dbReference type="PANTHER" id="PTHR21087:SF16">
    <property type="entry name" value="SHIKIMATE KINASE 1, CHLOROPLASTIC"/>
    <property type="match status" value="1"/>
</dbReference>
<evidence type="ECO:0000256" key="8">
    <source>
        <dbReference type="ARBA" id="ARBA00022741"/>
    </source>
</evidence>
<comment type="function">
    <text evidence="1">Catalyzes the specific phosphorylation of the 3-hydroxyl group of shikimic acid using ATP as a cosubstrate.</text>
</comment>
<dbReference type="AlphaFoldDB" id="A0A061SEJ7"/>
<dbReference type="GO" id="GO:0009073">
    <property type="term" value="P:aromatic amino acid family biosynthetic process"/>
    <property type="evidence" value="ECO:0007669"/>
    <property type="project" value="UniProtKB-KW"/>
</dbReference>
<dbReference type="HAMAP" id="MF_00109">
    <property type="entry name" value="Shikimate_kinase"/>
    <property type="match status" value="1"/>
</dbReference>